<feature type="non-terminal residue" evidence="1">
    <location>
        <position position="86"/>
    </location>
</feature>
<evidence type="ECO:0000313" key="1">
    <source>
        <dbReference type="EMBL" id="CAI0459463.1"/>
    </source>
</evidence>
<sequence>MKYCISYGKSCYSFWFLPMPWDISKLHRKHHSRKKKKAWKREKSLQLCTTNETADQYYWTLPKKTIKNKNRHDKSTIDKVTRHNRF</sequence>
<dbReference type="AlphaFoldDB" id="A0AAV0NLD0"/>
<name>A0AAV0NLD0_9ROSI</name>
<gene>
    <name evidence="1" type="ORF">LITE_LOCUS34017</name>
</gene>
<organism evidence="1 2">
    <name type="scientific">Linum tenue</name>
    <dbReference type="NCBI Taxonomy" id="586396"/>
    <lineage>
        <taxon>Eukaryota</taxon>
        <taxon>Viridiplantae</taxon>
        <taxon>Streptophyta</taxon>
        <taxon>Embryophyta</taxon>
        <taxon>Tracheophyta</taxon>
        <taxon>Spermatophyta</taxon>
        <taxon>Magnoliopsida</taxon>
        <taxon>eudicotyledons</taxon>
        <taxon>Gunneridae</taxon>
        <taxon>Pentapetalae</taxon>
        <taxon>rosids</taxon>
        <taxon>fabids</taxon>
        <taxon>Malpighiales</taxon>
        <taxon>Linaceae</taxon>
        <taxon>Linum</taxon>
    </lineage>
</organism>
<evidence type="ECO:0000313" key="2">
    <source>
        <dbReference type="Proteomes" id="UP001154282"/>
    </source>
</evidence>
<dbReference type="EMBL" id="CAMGYJ010000008">
    <property type="protein sequence ID" value="CAI0459463.1"/>
    <property type="molecule type" value="Genomic_DNA"/>
</dbReference>
<comment type="caution">
    <text evidence="1">The sequence shown here is derived from an EMBL/GenBank/DDBJ whole genome shotgun (WGS) entry which is preliminary data.</text>
</comment>
<protein>
    <submittedName>
        <fullName evidence="1">Uncharacterized protein</fullName>
    </submittedName>
</protein>
<reference evidence="1" key="1">
    <citation type="submission" date="2022-08" db="EMBL/GenBank/DDBJ databases">
        <authorList>
            <person name="Gutierrez-Valencia J."/>
        </authorList>
    </citation>
    <scope>NUCLEOTIDE SEQUENCE</scope>
</reference>
<accession>A0AAV0NLD0</accession>
<dbReference type="Proteomes" id="UP001154282">
    <property type="component" value="Unassembled WGS sequence"/>
</dbReference>
<proteinExistence type="predicted"/>
<keyword evidence="2" id="KW-1185">Reference proteome</keyword>